<protein>
    <submittedName>
        <fullName evidence="7">Zinc ABC transporter, ATP-binding protein ZnuC</fullName>
    </submittedName>
</protein>
<dbReference type="STRING" id="1851544.ODI_01075"/>
<keyword evidence="4" id="KW-0547">Nucleotide-binding</keyword>
<dbReference type="SUPFAM" id="SSF52540">
    <property type="entry name" value="P-loop containing nucleoside triphosphate hydrolases"/>
    <property type="match status" value="1"/>
</dbReference>
<dbReference type="PROSITE" id="PS50893">
    <property type="entry name" value="ABC_TRANSPORTER_2"/>
    <property type="match status" value="1"/>
</dbReference>
<dbReference type="Gene3D" id="3.40.50.300">
    <property type="entry name" value="P-loop containing nucleotide triphosphate hydrolases"/>
    <property type="match status" value="1"/>
</dbReference>
<evidence type="ECO:0000256" key="3">
    <source>
        <dbReference type="ARBA" id="ARBA00022475"/>
    </source>
</evidence>
<dbReference type="EMBL" id="LT907988">
    <property type="protein sequence ID" value="SOE52566.1"/>
    <property type="molecule type" value="Genomic_DNA"/>
</dbReference>
<evidence type="ECO:0000256" key="4">
    <source>
        <dbReference type="ARBA" id="ARBA00022741"/>
    </source>
</evidence>
<keyword evidence="2" id="KW-0813">Transport</keyword>
<evidence type="ECO:0000313" key="8">
    <source>
        <dbReference type="EMBL" id="SOE52566.1"/>
    </source>
</evidence>
<evidence type="ECO:0000256" key="2">
    <source>
        <dbReference type="ARBA" id="ARBA00022448"/>
    </source>
</evidence>
<dbReference type="PANTHER" id="PTHR42734">
    <property type="entry name" value="METAL TRANSPORT SYSTEM ATP-BINDING PROTEIN TM_0124-RELATED"/>
    <property type="match status" value="1"/>
</dbReference>
<dbReference type="GO" id="GO:0005524">
    <property type="term" value="F:ATP binding"/>
    <property type="evidence" value="ECO:0007669"/>
    <property type="project" value="UniProtKB-KW"/>
</dbReference>
<dbReference type="Pfam" id="PF00005">
    <property type="entry name" value="ABC_tran"/>
    <property type="match status" value="1"/>
</dbReference>
<dbReference type="InterPro" id="IPR003593">
    <property type="entry name" value="AAA+_ATPase"/>
</dbReference>
<dbReference type="PANTHER" id="PTHR42734:SF5">
    <property type="entry name" value="IRON TRANSPORT SYSTEM ATP-BINDING PROTEIN HI_0361-RELATED"/>
    <property type="match status" value="1"/>
</dbReference>
<evidence type="ECO:0000259" key="6">
    <source>
        <dbReference type="PROSITE" id="PS50893"/>
    </source>
</evidence>
<dbReference type="InterPro" id="IPR027417">
    <property type="entry name" value="P-loop_NTPase"/>
</dbReference>
<proteinExistence type="inferred from homology"/>
<evidence type="ECO:0000256" key="5">
    <source>
        <dbReference type="ARBA" id="ARBA00022840"/>
    </source>
</evidence>
<dbReference type="InterPro" id="IPR003439">
    <property type="entry name" value="ABC_transporter-like_ATP-bd"/>
</dbReference>
<evidence type="ECO:0000256" key="1">
    <source>
        <dbReference type="ARBA" id="ARBA00005417"/>
    </source>
</evidence>
<feature type="domain" description="ABC transporter" evidence="6">
    <location>
        <begin position="6"/>
        <end position="232"/>
    </location>
</feature>
<dbReference type="InterPro" id="IPR050153">
    <property type="entry name" value="Metal_Ion_Import_ABC"/>
</dbReference>
<gene>
    <name evidence="7" type="ORF">ODI_01075</name>
    <name evidence="8" type="ORF">ODI_R4298</name>
</gene>
<organism evidence="7 9">
    <name type="scientific">Orrella dioscoreae</name>
    <dbReference type="NCBI Taxonomy" id="1851544"/>
    <lineage>
        <taxon>Bacteria</taxon>
        <taxon>Pseudomonadati</taxon>
        <taxon>Pseudomonadota</taxon>
        <taxon>Betaproteobacteria</taxon>
        <taxon>Burkholderiales</taxon>
        <taxon>Alcaligenaceae</taxon>
        <taxon>Orrella</taxon>
    </lineage>
</organism>
<dbReference type="Proteomes" id="UP000078558">
    <property type="component" value="Chromosome I"/>
</dbReference>
<dbReference type="EMBL" id="FLRC01000044">
    <property type="protein sequence ID" value="SBT26950.1"/>
    <property type="molecule type" value="Genomic_DNA"/>
</dbReference>
<reference evidence="8 9" key="2">
    <citation type="submission" date="2017-08" db="EMBL/GenBank/DDBJ databases">
        <authorList>
            <person name="de Groot N.N."/>
        </authorList>
    </citation>
    <scope>NUCLEOTIDE SEQUENCE [LARGE SCALE GENOMIC DNA]</scope>
    <source>
        <strain evidence="8">Orrdi1</strain>
    </source>
</reference>
<evidence type="ECO:0000313" key="7">
    <source>
        <dbReference type="EMBL" id="SBT26950.1"/>
    </source>
</evidence>
<dbReference type="KEGG" id="odi:ODI_R4298"/>
<dbReference type="PROSITE" id="PS00211">
    <property type="entry name" value="ABC_TRANSPORTER_1"/>
    <property type="match status" value="1"/>
</dbReference>
<reference evidence="7 9" key="1">
    <citation type="submission" date="2016-06" db="EMBL/GenBank/DDBJ databases">
        <authorList>
            <person name="Kjaerup R.B."/>
            <person name="Dalgaard T.S."/>
            <person name="Juul-Madsen H.R."/>
        </authorList>
    </citation>
    <scope>NUCLEOTIDE SEQUENCE [LARGE SCALE GENOMIC DNA]</scope>
    <source>
        <strain evidence="7">Orrdi1</strain>
    </source>
</reference>
<comment type="similarity">
    <text evidence="1">Belongs to the ABC transporter superfamily.</text>
</comment>
<keyword evidence="3" id="KW-0472">Membrane</keyword>
<dbReference type="SMART" id="SM00382">
    <property type="entry name" value="AAA"/>
    <property type="match status" value="1"/>
</dbReference>
<dbReference type="AlphaFoldDB" id="A0A1C3K5Z2"/>
<keyword evidence="9" id="KW-1185">Reference proteome</keyword>
<dbReference type="RefSeq" id="WP_067757612.1">
    <property type="nucleotide sequence ID" value="NZ_LT907988.1"/>
</dbReference>
<keyword evidence="3" id="KW-1003">Cell membrane</keyword>
<name>A0A1C3K5Z2_9BURK</name>
<dbReference type="CDD" id="cd03235">
    <property type="entry name" value="ABC_Metallic_Cations"/>
    <property type="match status" value="1"/>
</dbReference>
<dbReference type="InterPro" id="IPR017871">
    <property type="entry name" value="ABC_transporter-like_CS"/>
</dbReference>
<dbReference type="GO" id="GO:0016887">
    <property type="term" value="F:ATP hydrolysis activity"/>
    <property type="evidence" value="ECO:0007669"/>
    <property type="project" value="InterPro"/>
</dbReference>
<dbReference type="OrthoDB" id="9806726at2"/>
<accession>A0A1C3K5Z2</accession>
<keyword evidence="5 7" id="KW-0067">ATP-binding</keyword>
<sequence>MSVPAISLLDVSLGWRTRTVLREVSGVFPPGSMTAVVGANGAGKSTLLKAMAGLIAPLSGVLHVEGDARDIAWLPQAASLDRSFPLRVIDLVAMGAWRRVGAWGRLPGSEWARAQAALEQVGLADCAARSLFALSGGQMQRVLFARLLMQDASVMLLDEPFAAMDGETTGVLLRLMQDWHAQGRTVVAVSHDLSLVRRGFPQALLLAGRVVAWGKTAEVLSPDNLAAARGGAAQEWL</sequence>
<evidence type="ECO:0000313" key="9">
    <source>
        <dbReference type="Proteomes" id="UP000078558"/>
    </source>
</evidence>